<evidence type="ECO:0000256" key="1">
    <source>
        <dbReference type="ARBA" id="ARBA00006484"/>
    </source>
</evidence>
<evidence type="ECO:0000313" key="3">
    <source>
        <dbReference type="Proteomes" id="UP001652625"/>
    </source>
</evidence>
<gene>
    <name evidence="4" type="primary">LOC136074087</name>
</gene>
<dbReference type="PANTHER" id="PTHR24320:SF148">
    <property type="entry name" value="NAD(P)-BINDING ROSSMANN-FOLD SUPERFAMILY PROTEIN"/>
    <property type="match status" value="1"/>
</dbReference>
<dbReference type="Proteomes" id="UP001652625">
    <property type="component" value="Chromosome 01"/>
</dbReference>
<dbReference type="InterPro" id="IPR036291">
    <property type="entry name" value="NAD(P)-bd_dom_sf"/>
</dbReference>
<protein>
    <submittedName>
        <fullName evidence="4">Uncharacterized protein LOC136074087</fullName>
    </submittedName>
</protein>
<comment type="similarity">
    <text evidence="1">Belongs to the short-chain dehydrogenases/reductases (SDR) family.</text>
</comment>
<dbReference type="SUPFAM" id="SSF51735">
    <property type="entry name" value="NAD(P)-binding Rossmann-fold domains"/>
    <property type="match status" value="1"/>
</dbReference>
<accession>A0ABM4B0Z9</accession>
<evidence type="ECO:0000256" key="2">
    <source>
        <dbReference type="ARBA" id="ARBA00023002"/>
    </source>
</evidence>
<dbReference type="GeneID" id="136074087"/>
<dbReference type="PANTHER" id="PTHR24320">
    <property type="entry name" value="RETINOL DEHYDROGENASE"/>
    <property type="match status" value="1"/>
</dbReference>
<reference evidence="3" key="1">
    <citation type="submission" date="2025-05" db="UniProtKB">
        <authorList>
            <consortium name="RefSeq"/>
        </authorList>
    </citation>
    <scope>NUCLEOTIDE SEQUENCE [LARGE SCALE GENOMIC DNA]</scope>
</reference>
<keyword evidence="2" id="KW-0560">Oxidoreductase</keyword>
<keyword evidence="3" id="KW-1185">Reference proteome</keyword>
<dbReference type="Pfam" id="PF00106">
    <property type="entry name" value="adh_short"/>
    <property type="match status" value="1"/>
</dbReference>
<dbReference type="RefSeq" id="XP_065642459.1">
    <property type="nucleotide sequence ID" value="XM_065786387.1"/>
</dbReference>
<dbReference type="InterPro" id="IPR002347">
    <property type="entry name" value="SDR_fam"/>
</dbReference>
<organism evidence="3 4">
    <name type="scientific">Hydra vulgaris</name>
    <name type="common">Hydra</name>
    <name type="synonym">Hydra attenuata</name>
    <dbReference type="NCBI Taxonomy" id="6087"/>
    <lineage>
        <taxon>Eukaryota</taxon>
        <taxon>Metazoa</taxon>
        <taxon>Cnidaria</taxon>
        <taxon>Hydrozoa</taxon>
        <taxon>Hydroidolina</taxon>
        <taxon>Anthoathecata</taxon>
        <taxon>Aplanulata</taxon>
        <taxon>Hydridae</taxon>
        <taxon>Hydra</taxon>
    </lineage>
</organism>
<reference evidence="4" key="2">
    <citation type="submission" date="2025-08" db="UniProtKB">
        <authorList>
            <consortium name="RefSeq"/>
        </authorList>
    </citation>
    <scope>IDENTIFICATION</scope>
</reference>
<proteinExistence type="inferred from homology"/>
<name>A0ABM4B0Z9_HYDVU</name>
<evidence type="ECO:0000313" key="4">
    <source>
        <dbReference type="RefSeq" id="XP_065642459.1"/>
    </source>
</evidence>
<sequence length="136" mass="15073">MCSKFGEDTTTMEVVEGISLNGYEVIVTGGITGIGVETLRVFEKAVPIVFYVQEIWKNGHQVSKELVKSKGNDQIEVELLVLNSLESEDNFVQKLLAKNRMLNILINKAGVLACPISFTKNGFETQFGINYLGHYA</sequence>
<dbReference type="Gene3D" id="3.40.50.720">
    <property type="entry name" value="NAD(P)-binding Rossmann-like Domain"/>
    <property type="match status" value="1"/>
</dbReference>